<protein>
    <recommendedName>
        <fullName evidence="3">Helix-turn-helix protein</fullName>
    </recommendedName>
</protein>
<accession>A0A7W7T7L4</accession>
<proteinExistence type="predicted"/>
<sequence>MTVRLRVHVFDRMARAAGFRSDFQVAAAMGVNRSTVKRVKDGKLRPGPAFIGGALTALAPKKFEELFQVVDQERTE</sequence>
<evidence type="ECO:0000313" key="1">
    <source>
        <dbReference type="EMBL" id="MBB4967811.1"/>
    </source>
</evidence>
<gene>
    <name evidence="1" type="ORF">F4559_005170</name>
</gene>
<keyword evidence="2" id="KW-1185">Reference proteome</keyword>
<dbReference type="EMBL" id="JACHJS010000001">
    <property type="protein sequence ID" value="MBB4967811.1"/>
    <property type="molecule type" value="Genomic_DNA"/>
</dbReference>
<reference evidence="1 2" key="1">
    <citation type="submission" date="2020-08" db="EMBL/GenBank/DDBJ databases">
        <title>Sequencing the genomes of 1000 actinobacteria strains.</title>
        <authorList>
            <person name="Klenk H.-P."/>
        </authorList>
    </citation>
    <scope>NUCLEOTIDE SEQUENCE [LARGE SCALE GENOMIC DNA]</scope>
    <source>
        <strain evidence="1 2">DSM 45084</strain>
    </source>
</reference>
<comment type="caution">
    <text evidence="1">The sequence shown here is derived from an EMBL/GenBank/DDBJ whole genome shotgun (WGS) entry which is preliminary data.</text>
</comment>
<name>A0A7W7T7L4_9PSEU</name>
<dbReference type="RefSeq" id="WP_184672811.1">
    <property type="nucleotide sequence ID" value="NZ_BAABAI010000016.1"/>
</dbReference>
<organism evidence="1 2">
    <name type="scientific">Saccharothrix violaceirubra</name>
    <dbReference type="NCBI Taxonomy" id="413306"/>
    <lineage>
        <taxon>Bacteria</taxon>
        <taxon>Bacillati</taxon>
        <taxon>Actinomycetota</taxon>
        <taxon>Actinomycetes</taxon>
        <taxon>Pseudonocardiales</taxon>
        <taxon>Pseudonocardiaceae</taxon>
        <taxon>Saccharothrix</taxon>
    </lineage>
</organism>
<evidence type="ECO:0000313" key="2">
    <source>
        <dbReference type="Proteomes" id="UP000542674"/>
    </source>
</evidence>
<evidence type="ECO:0008006" key="3">
    <source>
        <dbReference type="Google" id="ProtNLM"/>
    </source>
</evidence>
<dbReference type="Proteomes" id="UP000542674">
    <property type="component" value="Unassembled WGS sequence"/>
</dbReference>
<dbReference type="AlphaFoldDB" id="A0A7W7T7L4"/>